<keyword evidence="3" id="KW-0067">ATP-binding</keyword>
<dbReference type="PANTHER" id="PTHR11472">
    <property type="entry name" value="DNA REPAIR DEAD HELICASE RAD3/XP-D SUBFAMILY MEMBER"/>
    <property type="match status" value="1"/>
</dbReference>
<sequence>MPGLGRGERAKLIREFGASIGPLEPADAAARAAEDESIVEASRARLGQLDVALLQQLARMFYGSLLPEARLVEAAFRERARTAFGGAVAPGAGGEREGADDLLAPFSPPAPALQPSRTRKAVDGKAIHAALAPGGSVAASLPGYEARAGQMKMARAVAKALSERLHLLVEAGTGTGKSMAYLLPAVHYAVANGRRVVVSTNTINLQEQLFFKDIPLLRRALPLEFKAAVLKGRSNYLCLRRWRAFVREGFTNDTDRLLAAKILIWLRQTDTGDRSELALDDSESGRWSALLGADAQHCTPKTCRDNRAGRCFLSRARRRAEGAHLLVVNHALLLADQALESKVLPEYADLILDEAHHLEDAATRQLGVEIDQQDLTFFLSQLSLPQGAGRYGGLVSRLLTVLITAGGEPMRSQAGELTQPAHDAVDAARRTLGEFFLALMVFVRGVTETASGPITGEREVRLTDTVRRSEWWEVVEAAWSAFSTDLGQVEKGLVRIGSALDPFRDTSELVDDALADLANARQQLTEFRVDLASIVARSDPATVCWLAVRDRGLALHGAPLEVGGLLQEQLFAQKDCIVLTSATLQVAGSFRYARERIGLDDTTFTLAVPSPFDYPNQALLCVPSDLPDPTTRAFAEASVEALEAICAATGGRTLALFTSHSALRAAHQRLSRTLRRVVVLGQGIDGARQQLLERFRETPNAVLLGTSSFWEGIDVVGDALSCLVIVKLPFSVPNDPVFAARSELLDDPFSQYAVPQAALRLKQGFGRLIRSTGDRGAVVILDTRLLTKRYGETLLRSLPPATRRRGTWREMGPLVMDWLANPPAAQA</sequence>
<protein>
    <submittedName>
        <fullName evidence="6">DinG family ATP-dependent helicase YoaA</fullName>
    </submittedName>
</protein>
<dbReference type="GO" id="GO:0003678">
    <property type="term" value="F:DNA helicase activity"/>
    <property type="evidence" value="ECO:0007669"/>
    <property type="project" value="TreeGrafter"/>
</dbReference>
<name>A0A6J4IG23_9CHLR</name>
<dbReference type="AlphaFoldDB" id="A0A6J4IG23"/>
<reference evidence="6" key="1">
    <citation type="submission" date="2020-02" db="EMBL/GenBank/DDBJ databases">
        <authorList>
            <person name="Meier V. D."/>
        </authorList>
    </citation>
    <scope>NUCLEOTIDE SEQUENCE</scope>
    <source>
        <strain evidence="6">AVDCRST_MAG77</strain>
    </source>
</reference>
<dbReference type="PANTHER" id="PTHR11472:SF34">
    <property type="entry name" value="REGULATOR OF TELOMERE ELONGATION HELICASE 1"/>
    <property type="match status" value="1"/>
</dbReference>
<dbReference type="EMBL" id="CADCTC010000122">
    <property type="protein sequence ID" value="CAA9249562.1"/>
    <property type="molecule type" value="Genomic_DNA"/>
</dbReference>
<dbReference type="GO" id="GO:0016818">
    <property type="term" value="F:hydrolase activity, acting on acid anhydrides, in phosphorus-containing anhydrides"/>
    <property type="evidence" value="ECO:0007669"/>
    <property type="project" value="InterPro"/>
</dbReference>
<dbReference type="Gene3D" id="3.40.50.300">
    <property type="entry name" value="P-loop containing nucleotide triphosphate hydrolases"/>
    <property type="match status" value="2"/>
</dbReference>
<keyword evidence="1" id="KW-0547">Nucleotide-binding</keyword>
<dbReference type="SUPFAM" id="SSF52540">
    <property type="entry name" value="P-loop containing nucleoside triphosphate hydrolases"/>
    <property type="match status" value="2"/>
</dbReference>
<feature type="domain" description="Helicase ATP-binding" evidence="5">
    <location>
        <begin position="136"/>
        <end position="414"/>
    </location>
</feature>
<organism evidence="6">
    <name type="scientific">uncultured Chloroflexota bacterium</name>
    <dbReference type="NCBI Taxonomy" id="166587"/>
    <lineage>
        <taxon>Bacteria</taxon>
        <taxon>Bacillati</taxon>
        <taxon>Chloroflexota</taxon>
        <taxon>environmental samples</taxon>
    </lineage>
</organism>
<dbReference type="GO" id="GO:0006139">
    <property type="term" value="P:nucleobase-containing compound metabolic process"/>
    <property type="evidence" value="ECO:0007669"/>
    <property type="project" value="InterPro"/>
</dbReference>
<dbReference type="Pfam" id="PF00270">
    <property type="entry name" value="DEAD"/>
    <property type="match status" value="1"/>
</dbReference>
<proteinExistence type="inferred from homology"/>
<accession>A0A6J4IG23</accession>
<dbReference type="Pfam" id="PF13307">
    <property type="entry name" value="Helicase_C_2"/>
    <property type="match status" value="1"/>
</dbReference>
<evidence type="ECO:0000256" key="1">
    <source>
        <dbReference type="ARBA" id="ARBA00022741"/>
    </source>
</evidence>
<evidence type="ECO:0000256" key="4">
    <source>
        <dbReference type="ARBA" id="ARBA00038058"/>
    </source>
</evidence>
<gene>
    <name evidence="6" type="ORF">AVDCRST_MAG77-2105</name>
</gene>
<dbReference type="InterPro" id="IPR006555">
    <property type="entry name" value="ATP-dep_Helicase_C"/>
</dbReference>
<evidence type="ECO:0000256" key="2">
    <source>
        <dbReference type="ARBA" id="ARBA00022801"/>
    </source>
</evidence>
<dbReference type="InterPro" id="IPR011545">
    <property type="entry name" value="DEAD/DEAH_box_helicase_dom"/>
</dbReference>
<dbReference type="GO" id="GO:0005524">
    <property type="term" value="F:ATP binding"/>
    <property type="evidence" value="ECO:0007669"/>
    <property type="project" value="UniProtKB-KW"/>
</dbReference>
<comment type="similarity">
    <text evidence="4">Belongs to the helicase family. DinG subfamily.</text>
</comment>
<dbReference type="PROSITE" id="PS51193">
    <property type="entry name" value="HELICASE_ATP_BIND_2"/>
    <property type="match status" value="1"/>
</dbReference>
<dbReference type="InterPro" id="IPR014013">
    <property type="entry name" value="Helic_SF1/SF2_ATP-bd_DinG/Rad3"/>
</dbReference>
<evidence type="ECO:0000256" key="3">
    <source>
        <dbReference type="ARBA" id="ARBA00022840"/>
    </source>
</evidence>
<evidence type="ECO:0000313" key="6">
    <source>
        <dbReference type="EMBL" id="CAA9249562.1"/>
    </source>
</evidence>
<dbReference type="GO" id="GO:0003676">
    <property type="term" value="F:nucleic acid binding"/>
    <property type="evidence" value="ECO:0007669"/>
    <property type="project" value="InterPro"/>
</dbReference>
<dbReference type="SMART" id="SM00491">
    <property type="entry name" value="HELICc2"/>
    <property type="match status" value="1"/>
</dbReference>
<keyword evidence="6" id="KW-0347">Helicase</keyword>
<dbReference type="InterPro" id="IPR027417">
    <property type="entry name" value="P-loop_NTPase"/>
</dbReference>
<evidence type="ECO:0000259" key="5">
    <source>
        <dbReference type="PROSITE" id="PS51193"/>
    </source>
</evidence>
<dbReference type="InterPro" id="IPR045028">
    <property type="entry name" value="DinG/Rad3-like"/>
</dbReference>
<keyword evidence="2" id="KW-0378">Hydrolase</keyword>